<keyword evidence="1" id="KW-0472">Membrane</keyword>
<feature type="transmembrane region" description="Helical" evidence="1">
    <location>
        <begin position="57"/>
        <end position="77"/>
    </location>
</feature>
<protein>
    <submittedName>
        <fullName evidence="2">Uncharacterized protein</fullName>
    </submittedName>
</protein>
<evidence type="ECO:0000313" key="2">
    <source>
        <dbReference type="EMBL" id="KKN95569.1"/>
    </source>
</evidence>
<sequence>MPISNKNIMKINYPNNIFKLLSYFFQIIVSGLIIYYFNYILSDEQRQTLYHWNDPLLTILFLFLLITLIIINIKLFLNIISDYVAWFEKEKDTLNKDEKDFFETIFNILRNRGVKTEDACEIANEYILLTRNVPADLDMFLENKIIELNKT</sequence>
<evidence type="ECO:0000256" key="1">
    <source>
        <dbReference type="SAM" id="Phobius"/>
    </source>
</evidence>
<keyword evidence="1" id="KW-0812">Transmembrane</keyword>
<feature type="transmembrane region" description="Helical" evidence="1">
    <location>
        <begin position="20"/>
        <end position="37"/>
    </location>
</feature>
<comment type="caution">
    <text evidence="2">The sequence shown here is derived from an EMBL/GenBank/DDBJ whole genome shotgun (WGS) entry which is preliminary data.</text>
</comment>
<gene>
    <name evidence="2" type="ORF">LCGC14_0174370</name>
</gene>
<name>A0A0F9UUZ4_9ZZZZ</name>
<accession>A0A0F9UUZ4</accession>
<dbReference type="EMBL" id="LAZR01000069">
    <property type="protein sequence ID" value="KKN95569.1"/>
    <property type="molecule type" value="Genomic_DNA"/>
</dbReference>
<dbReference type="AlphaFoldDB" id="A0A0F9UUZ4"/>
<organism evidence="2">
    <name type="scientific">marine sediment metagenome</name>
    <dbReference type="NCBI Taxonomy" id="412755"/>
    <lineage>
        <taxon>unclassified sequences</taxon>
        <taxon>metagenomes</taxon>
        <taxon>ecological metagenomes</taxon>
    </lineage>
</organism>
<reference evidence="2" key="1">
    <citation type="journal article" date="2015" name="Nature">
        <title>Complex archaea that bridge the gap between prokaryotes and eukaryotes.</title>
        <authorList>
            <person name="Spang A."/>
            <person name="Saw J.H."/>
            <person name="Jorgensen S.L."/>
            <person name="Zaremba-Niedzwiedzka K."/>
            <person name="Martijn J."/>
            <person name="Lind A.E."/>
            <person name="van Eijk R."/>
            <person name="Schleper C."/>
            <person name="Guy L."/>
            <person name="Ettema T.J."/>
        </authorList>
    </citation>
    <scope>NUCLEOTIDE SEQUENCE</scope>
</reference>
<keyword evidence="1" id="KW-1133">Transmembrane helix</keyword>
<proteinExistence type="predicted"/>